<dbReference type="InterPro" id="IPR001867">
    <property type="entry name" value="OmpR/PhoB-type_DNA-bd"/>
</dbReference>
<reference evidence="4" key="2">
    <citation type="journal article" date="2021" name="PeerJ">
        <title>Extensive microbial diversity within the chicken gut microbiome revealed by metagenomics and culture.</title>
        <authorList>
            <person name="Gilroy R."/>
            <person name="Ravi A."/>
            <person name="Getino M."/>
            <person name="Pursley I."/>
            <person name="Horton D.L."/>
            <person name="Alikhan N.F."/>
            <person name="Baker D."/>
            <person name="Gharbi K."/>
            <person name="Hall N."/>
            <person name="Watson M."/>
            <person name="Adriaenssens E.M."/>
            <person name="Foster-Nyarko E."/>
            <person name="Jarju S."/>
            <person name="Secka A."/>
            <person name="Antonio M."/>
            <person name="Oren A."/>
            <person name="Chaudhuri R.R."/>
            <person name="La Ragione R."/>
            <person name="Hildebrand F."/>
            <person name="Pallen M.J."/>
        </authorList>
    </citation>
    <scope>NUCLEOTIDE SEQUENCE</scope>
    <source>
        <strain evidence="4">ChiHjej10B9-9673</strain>
    </source>
</reference>
<dbReference type="GO" id="GO:0003677">
    <property type="term" value="F:DNA binding"/>
    <property type="evidence" value="ECO:0007669"/>
    <property type="project" value="UniProtKB-UniRule"/>
</dbReference>
<dbReference type="EMBL" id="DVJK01000173">
    <property type="protein sequence ID" value="HIS67147.1"/>
    <property type="molecule type" value="Genomic_DNA"/>
</dbReference>
<organism evidence="4 5">
    <name type="scientific">Candidatus Scatomorpha merdipullorum</name>
    <dbReference type="NCBI Taxonomy" id="2840927"/>
    <lineage>
        <taxon>Bacteria</taxon>
        <taxon>Bacillati</taxon>
        <taxon>Bacillota</taxon>
        <taxon>Clostridia</taxon>
        <taxon>Eubacteriales</taxon>
        <taxon>Candidatus Scatomorpha</taxon>
    </lineage>
</organism>
<name>A0A9D1JVF6_9FIRM</name>
<dbReference type="CDD" id="cd00383">
    <property type="entry name" value="trans_reg_C"/>
    <property type="match status" value="1"/>
</dbReference>
<accession>A0A9D1JVF6</accession>
<sequence>DGEGDSSVIAEHIRRIRAKLAAAGAQKQYIETVWGVGYKWAK</sequence>
<reference evidence="4" key="1">
    <citation type="submission" date="2020-10" db="EMBL/GenBank/DDBJ databases">
        <authorList>
            <person name="Gilroy R."/>
        </authorList>
    </citation>
    <scope>NUCLEOTIDE SEQUENCE</scope>
    <source>
        <strain evidence="4">ChiHjej10B9-9673</strain>
    </source>
</reference>
<feature type="DNA-binding region" description="OmpR/PhoB-type" evidence="2">
    <location>
        <begin position="1"/>
        <end position="42"/>
    </location>
</feature>
<dbReference type="Pfam" id="PF00486">
    <property type="entry name" value="Trans_reg_C"/>
    <property type="match status" value="1"/>
</dbReference>
<evidence type="ECO:0000256" key="1">
    <source>
        <dbReference type="ARBA" id="ARBA00023125"/>
    </source>
</evidence>
<dbReference type="SUPFAM" id="SSF46894">
    <property type="entry name" value="C-terminal effector domain of the bipartite response regulators"/>
    <property type="match status" value="1"/>
</dbReference>
<protein>
    <submittedName>
        <fullName evidence="4">Winged helix-turn-helix domain-containing protein</fullName>
    </submittedName>
</protein>
<dbReference type="Gene3D" id="1.10.10.10">
    <property type="entry name" value="Winged helix-like DNA-binding domain superfamily/Winged helix DNA-binding domain"/>
    <property type="match status" value="1"/>
</dbReference>
<dbReference type="GO" id="GO:0006355">
    <property type="term" value="P:regulation of DNA-templated transcription"/>
    <property type="evidence" value="ECO:0007669"/>
    <property type="project" value="InterPro"/>
</dbReference>
<evidence type="ECO:0000313" key="4">
    <source>
        <dbReference type="EMBL" id="HIS67147.1"/>
    </source>
</evidence>
<feature type="non-terminal residue" evidence="4">
    <location>
        <position position="1"/>
    </location>
</feature>
<dbReference type="InterPro" id="IPR036388">
    <property type="entry name" value="WH-like_DNA-bd_sf"/>
</dbReference>
<dbReference type="AlphaFoldDB" id="A0A9D1JVF6"/>
<evidence type="ECO:0000259" key="3">
    <source>
        <dbReference type="PROSITE" id="PS51755"/>
    </source>
</evidence>
<dbReference type="GO" id="GO:0000160">
    <property type="term" value="P:phosphorelay signal transduction system"/>
    <property type="evidence" value="ECO:0007669"/>
    <property type="project" value="InterPro"/>
</dbReference>
<dbReference type="InterPro" id="IPR016032">
    <property type="entry name" value="Sig_transdc_resp-reg_C-effctor"/>
</dbReference>
<comment type="caution">
    <text evidence="4">The sequence shown here is derived from an EMBL/GenBank/DDBJ whole genome shotgun (WGS) entry which is preliminary data.</text>
</comment>
<gene>
    <name evidence="4" type="ORF">IAC18_06240</name>
</gene>
<evidence type="ECO:0000313" key="5">
    <source>
        <dbReference type="Proteomes" id="UP000824001"/>
    </source>
</evidence>
<evidence type="ECO:0000256" key="2">
    <source>
        <dbReference type="PROSITE-ProRule" id="PRU01091"/>
    </source>
</evidence>
<proteinExistence type="predicted"/>
<dbReference type="PROSITE" id="PS51755">
    <property type="entry name" value="OMPR_PHOB"/>
    <property type="match status" value="1"/>
</dbReference>
<keyword evidence="1 2" id="KW-0238">DNA-binding</keyword>
<dbReference type="Proteomes" id="UP000824001">
    <property type="component" value="Unassembled WGS sequence"/>
</dbReference>
<feature type="domain" description="OmpR/PhoB-type" evidence="3">
    <location>
        <begin position="1"/>
        <end position="42"/>
    </location>
</feature>